<sequence length="147" mass="16298">MDKIDREIIGLLRDDARISFKDLGERVSLSANTVADRVRRLVAEGAILGFEARIDHAALGLHLQAYIDVKLKSGTNTHEFEEVVKTIPGVLEVALLTGNYDGLLRVACKDQAQLLRLIDTLRDRAGVQDTYSRVILHQTPVRAPLAE</sequence>
<proteinExistence type="predicted"/>
<keyword evidence="2" id="KW-0238">DNA-binding</keyword>
<dbReference type="SUPFAM" id="SSF46785">
    <property type="entry name" value="Winged helix' DNA-binding domain"/>
    <property type="match status" value="1"/>
</dbReference>
<keyword evidence="6" id="KW-1185">Reference proteome</keyword>
<dbReference type="InterPro" id="IPR036390">
    <property type="entry name" value="WH_DNA-bd_sf"/>
</dbReference>
<dbReference type="RefSeq" id="WP_155452085.1">
    <property type="nucleotide sequence ID" value="NZ_WNKX01000001.1"/>
</dbReference>
<dbReference type="GO" id="GO:0005829">
    <property type="term" value="C:cytosol"/>
    <property type="evidence" value="ECO:0007669"/>
    <property type="project" value="TreeGrafter"/>
</dbReference>
<dbReference type="OrthoDB" id="5476at2"/>
<dbReference type="AlphaFoldDB" id="A0A6L6QBD4"/>
<reference evidence="5 6" key="1">
    <citation type="submission" date="2019-11" db="EMBL/GenBank/DDBJ databases">
        <title>Type strains purchased from KCTC, JCM and DSMZ.</title>
        <authorList>
            <person name="Lu H."/>
        </authorList>
    </citation>
    <scope>NUCLEOTIDE SEQUENCE [LARGE SCALE GENOMIC DNA]</scope>
    <source>
        <strain evidence="5 6">JCM 31587</strain>
    </source>
</reference>
<dbReference type="InterPro" id="IPR019888">
    <property type="entry name" value="Tscrpt_reg_AsnC-like"/>
</dbReference>
<evidence type="ECO:0000313" key="5">
    <source>
        <dbReference type="EMBL" id="MTW09096.1"/>
    </source>
</evidence>
<evidence type="ECO:0000256" key="1">
    <source>
        <dbReference type="ARBA" id="ARBA00023015"/>
    </source>
</evidence>
<dbReference type="Proteomes" id="UP000472320">
    <property type="component" value="Unassembled WGS sequence"/>
</dbReference>
<dbReference type="Gene3D" id="1.10.10.10">
    <property type="entry name" value="Winged helix-like DNA-binding domain superfamily/Winged helix DNA-binding domain"/>
    <property type="match status" value="1"/>
</dbReference>
<gene>
    <name evidence="5" type="ORF">GM658_00645</name>
</gene>
<dbReference type="Pfam" id="PF13404">
    <property type="entry name" value="HTH_AsnC-type"/>
    <property type="match status" value="1"/>
</dbReference>
<name>A0A6L6QBD4_9BURK</name>
<dbReference type="SMART" id="SM00344">
    <property type="entry name" value="HTH_ASNC"/>
    <property type="match status" value="1"/>
</dbReference>
<dbReference type="SUPFAM" id="SSF54909">
    <property type="entry name" value="Dimeric alpha+beta barrel"/>
    <property type="match status" value="1"/>
</dbReference>
<accession>A0A6L6QBD4</accession>
<protein>
    <submittedName>
        <fullName evidence="5">AsnC family transcriptional regulator</fullName>
    </submittedName>
</protein>
<evidence type="ECO:0000256" key="3">
    <source>
        <dbReference type="ARBA" id="ARBA00023163"/>
    </source>
</evidence>
<keyword evidence="1" id="KW-0805">Transcription regulation</keyword>
<evidence type="ECO:0000256" key="2">
    <source>
        <dbReference type="ARBA" id="ARBA00023125"/>
    </source>
</evidence>
<keyword evidence="3" id="KW-0804">Transcription</keyword>
<dbReference type="PRINTS" id="PR00033">
    <property type="entry name" value="HTHASNC"/>
</dbReference>
<dbReference type="InterPro" id="IPR019887">
    <property type="entry name" value="Tscrpt_reg_AsnC/Lrp_C"/>
</dbReference>
<dbReference type="Gene3D" id="3.30.70.920">
    <property type="match status" value="1"/>
</dbReference>
<dbReference type="InterPro" id="IPR000485">
    <property type="entry name" value="AsnC-type_HTH_dom"/>
</dbReference>
<dbReference type="InterPro" id="IPR036388">
    <property type="entry name" value="WH-like_DNA-bd_sf"/>
</dbReference>
<dbReference type="GO" id="GO:0043200">
    <property type="term" value="P:response to amino acid"/>
    <property type="evidence" value="ECO:0007669"/>
    <property type="project" value="TreeGrafter"/>
</dbReference>
<evidence type="ECO:0000313" key="6">
    <source>
        <dbReference type="Proteomes" id="UP000472320"/>
    </source>
</evidence>
<comment type="caution">
    <text evidence="5">The sequence shown here is derived from an EMBL/GenBank/DDBJ whole genome shotgun (WGS) entry which is preliminary data.</text>
</comment>
<dbReference type="PROSITE" id="PS50956">
    <property type="entry name" value="HTH_ASNC_2"/>
    <property type="match status" value="1"/>
</dbReference>
<dbReference type="GO" id="GO:0043565">
    <property type="term" value="F:sequence-specific DNA binding"/>
    <property type="evidence" value="ECO:0007669"/>
    <property type="project" value="InterPro"/>
</dbReference>
<feature type="domain" description="HTH asnC-type" evidence="4">
    <location>
        <begin position="1"/>
        <end position="62"/>
    </location>
</feature>
<dbReference type="PANTHER" id="PTHR30154">
    <property type="entry name" value="LEUCINE-RESPONSIVE REGULATORY PROTEIN"/>
    <property type="match status" value="1"/>
</dbReference>
<dbReference type="InterPro" id="IPR011008">
    <property type="entry name" value="Dimeric_a/b-barrel"/>
</dbReference>
<dbReference type="PANTHER" id="PTHR30154:SF34">
    <property type="entry name" value="TRANSCRIPTIONAL REGULATOR AZLB"/>
    <property type="match status" value="1"/>
</dbReference>
<organism evidence="5 6">
    <name type="scientific">Massilia eburnea</name>
    <dbReference type="NCBI Taxonomy" id="1776165"/>
    <lineage>
        <taxon>Bacteria</taxon>
        <taxon>Pseudomonadati</taxon>
        <taxon>Pseudomonadota</taxon>
        <taxon>Betaproteobacteria</taxon>
        <taxon>Burkholderiales</taxon>
        <taxon>Oxalobacteraceae</taxon>
        <taxon>Telluria group</taxon>
        <taxon>Massilia</taxon>
    </lineage>
</organism>
<evidence type="ECO:0000259" key="4">
    <source>
        <dbReference type="PROSITE" id="PS50956"/>
    </source>
</evidence>
<dbReference type="Pfam" id="PF01037">
    <property type="entry name" value="AsnC_trans_reg"/>
    <property type="match status" value="1"/>
</dbReference>
<dbReference type="EMBL" id="WNKX01000001">
    <property type="protein sequence ID" value="MTW09096.1"/>
    <property type="molecule type" value="Genomic_DNA"/>
</dbReference>